<keyword evidence="4" id="KW-1185">Reference proteome</keyword>
<dbReference type="InterPro" id="IPR004875">
    <property type="entry name" value="DDE_SF_endonuclease_dom"/>
</dbReference>
<protein>
    <submittedName>
        <fullName evidence="5">Uncharacterized protein LOC115880445</fullName>
    </submittedName>
</protein>
<dbReference type="InterPro" id="IPR009057">
    <property type="entry name" value="Homeodomain-like_sf"/>
</dbReference>
<dbReference type="PANTHER" id="PTHR19303">
    <property type="entry name" value="TRANSPOSON"/>
    <property type="match status" value="1"/>
</dbReference>
<dbReference type="GO" id="GO:0003677">
    <property type="term" value="F:DNA binding"/>
    <property type="evidence" value="ECO:0007669"/>
    <property type="project" value="InterPro"/>
</dbReference>
<feature type="domain" description="DDE-1" evidence="2">
    <location>
        <begin position="207"/>
        <end position="339"/>
    </location>
</feature>
<feature type="domain" description="HTH psq-type" evidence="3">
    <location>
        <begin position="1"/>
        <end position="33"/>
    </location>
</feature>
<gene>
    <name evidence="5" type="primary">LOC115880445</name>
</gene>
<dbReference type="GO" id="GO:0005634">
    <property type="term" value="C:nucleus"/>
    <property type="evidence" value="ECO:0007669"/>
    <property type="project" value="UniProtKB-SubCell"/>
</dbReference>
<dbReference type="InterPro" id="IPR050863">
    <property type="entry name" value="CenT-Element_Derived"/>
</dbReference>
<dbReference type="KEGG" id="soy:115880445"/>
<dbReference type="Pfam" id="PF03184">
    <property type="entry name" value="DDE_1"/>
    <property type="match status" value="1"/>
</dbReference>
<dbReference type="PANTHER" id="PTHR19303:SF74">
    <property type="entry name" value="POGO TRANSPOSABLE ELEMENT WITH KRAB DOMAIN"/>
    <property type="match status" value="1"/>
</dbReference>
<dbReference type="GeneID" id="115880445"/>
<reference evidence="5" key="1">
    <citation type="submission" date="2025-08" db="UniProtKB">
        <authorList>
            <consortium name="RefSeq"/>
        </authorList>
    </citation>
    <scope>IDENTIFICATION</scope>
    <source>
        <tissue evidence="5">Gonads</tissue>
    </source>
</reference>
<dbReference type="AlphaFoldDB" id="A0A6J2XRN3"/>
<dbReference type="Proteomes" id="UP000504635">
    <property type="component" value="Unplaced"/>
</dbReference>
<proteinExistence type="predicted"/>
<organism evidence="4 5">
    <name type="scientific">Sitophilus oryzae</name>
    <name type="common">Rice weevil</name>
    <name type="synonym">Curculio oryzae</name>
    <dbReference type="NCBI Taxonomy" id="7048"/>
    <lineage>
        <taxon>Eukaryota</taxon>
        <taxon>Metazoa</taxon>
        <taxon>Ecdysozoa</taxon>
        <taxon>Arthropoda</taxon>
        <taxon>Hexapoda</taxon>
        <taxon>Insecta</taxon>
        <taxon>Pterygota</taxon>
        <taxon>Neoptera</taxon>
        <taxon>Endopterygota</taxon>
        <taxon>Coleoptera</taxon>
        <taxon>Polyphaga</taxon>
        <taxon>Cucujiformia</taxon>
        <taxon>Curculionidae</taxon>
        <taxon>Dryophthorinae</taxon>
        <taxon>Sitophilus</taxon>
    </lineage>
</organism>
<evidence type="ECO:0000259" key="2">
    <source>
        <dbReference type="Pfam" id="PF03184"/>
    </source>
</evidence>
<comment type="subcellular location">
    <subcellularLocation>
        <location evidence="1">Nucleus</location>
    </subcellularLocation>
</comment>
<dbReference type="Pfam" id="PF05225">
    <property type="entry name" value="HTH_psq"/>
    <property type="match status" value="1"/>
</dbReference>
<dbReference type="InParanoid" id="A0A6J2XRN3"/>
<dbReference type="InterPro" id="IPR007889">
    <property type="entry name" value="HTH_Psq"/>
</dbReference>
<dbReference type="OrthoDB" id="8191755at2759"/>
<evidence type="ECO:0000256" key="1">
    <source>
        <dbReference type="ARBA" id="ARBA00004123"/>
    </source>
</evidence>
<dbReference type="RefSeq" id="XP_030753510.1">
    <property type="nucleotide sequence ID" value="XM_030897650.1"/>
</dbReference>
<dbReference type="SUPFAM" id="SSF46689">
    <property type="entry name" value="Homeodomain-like"/>
    <property type="match status" value="1"/>
</dbReference>
<sequence>MNAAVDVVASGQMGYRRAAEQHGVPQTTLERYVAKKRKDQQNFVVDKSVGKFRSVFSQEQEIELVDYLKLFNLFKFKKRLFGLTMIDFRRLAFQLAIRNQCQHKFNAASEMAGKDWMQCFLKRHPTLTLRKPESTSGALAMGFNKVAVAQFFHLLLETVDKYKLVGERIYNCDETGLTVNPKGHTKILALKGKRQVGTLTSAERGKTITAEICFSAAGAYMPPMLIFPRKRKQQSFELGLPPGSVVEVSDSGWITSELFLNWFKLFVTFSKATKENPVFLLLDGHATHTKNINLISPARENGVILLCFPPHTSHRLQPLDVSFMKPLSTFYEHETRTWLRCNPGKVITILQISTLFGSAFLNAATMKTAINGFRKTGIFPPDENVFTEVDFLPAATTDITNNTPPSANDPSTHQELIRQRNLQFQ</sequence>
<accession>A0A6J2XRN3</accession>
<dbReference type="Gene3D" id="1.10.10.60">
    <property type="entry name" value="Homeodomain-like"/>
    <property type="match status" value="1"/>
</dbReference>
<name>A0A6J2XRN3_SITOR</name>
<evidence type="ECO:0000259" key="3">
    <source>
        <dbReference type="Pfam" id="PF05225"/>
    </source>
</evidence>
<evidence type="ECO:0000313" key="5">
    <source>
        <dbReference type="RefSeq" id="XP_030753510.1"/>
    </source>
</evidence>
<evidence type="ECO:0000313" key="4">
    <source>
        <dbReference type="Proteomes" id="UP000504635"/>
    </source>
</evidence>